<feature type="compositionally biased region" description="Acidic residues" evidence="1">
    <location>
        <begin position="16"/>
        <end position="32"/>
    </location>
</feature>
<reference evidence="2 3" key="1">
    <citation type="journal article" date="2016" name="Mol. Biol. Evol.">
        <title>Comparative Genomics of Early-Diverging Mushroom-Forming Fungi Provides Insights into the Origins of Lignocellulose Decay Capabilities.</title>
        <authorList>
            <person name="Nagy L.G."/>
            <person name="Riley R."/>
            <person name="Tritt A."/>
            <person name="Adam C."/>
            <person name="Daum C."/>
            <person name="Floudas D."/>
            <person name="Sun H."/>
            <person name="Yadav J.S."/>
            <person name="Pangilinan J."/>
            <person name="Larsson K.H."/>
            <person name="Matsuura K."/>
            <person name="Barry K."/>
            <person name="Labutti K."/>
            <person name="Kuo R."/>
            <person name="Ohm R.A."/>
            <person name="Bhattacharya S.S."/>
            <person name="Shirouzu T."/>
            <person name="Yoshinaga Y."/>
            <person name="Martin F.M."/>
            <person name="Grigoriev I.V."/>
            <person name="Hibbett D.S."/>
        </authorList>
    </citation>
    <scope>NUCLEOTIDE SEQUENCE [LARGE SCALE GENOMIC DNA]</scope>
    <source>
        <strain evidence="2 3">L-15889</strain>
    </source>
</reference>
<keyword evidence="3" id="KW-1185">Reference proteome</keyword>
<evidence type="ECO:0000313" key="3">
    <source>
        <dbReference type="Proteomes" id="UP000076727"/>
    </source>
</evidence>
<gene>
    <name evidence="2" type="ORF">DAEQUDRAFT_770433</name>
</gene>
<proteinExistence type="predicted"/>
<name>A0A165KVA1_9APHY</name>
<sequence>MATAPAAVAAAGLEAERDDDGDDEGDEDDDEERSIYDCMADTRQKPALEQLSRTHSLSVASSRVPNPTPTPAASA</sequence>
<feature type="compositionally biased region" description="Pro residues" evidence="1">
    <location>
        <begin position="66"/>
        <end position="75"/>
    </location>
</feature>
<feature type="region of interest" description="Disordered" evidence="1">
    <location>
        <begin position="1"/>
        <end position="75"/>
    </location>
</feature>
<evidence type="ECO:0000256" key="1">
    <source>
        <dbReference type="SAM" id="MobiDB-lite"/>
    </source>
</evidence>
<evidence type="ECO:0000313" key="2">
    <source>
        <dbReference type="EMBL" id="KZT63626.1"/>
    </source>
</evidence>
<feature type="compositionally biased region" description="Low complexity" evidence="1">
    <location>
        <begin position="1"/>
        <end position="13"/>
    </location>
</feature>
<organism evidence="2 3">
    <name type="scientific">Daedalea quercina L-15889</name>
    <dbReference type="NCBI Taxonomy" id="1314783"/>
    <lineage>
        <taxon>Eukaryota</taxon>
        <taxon>Fungi</taxon>
        <taxon>Dikarya</taxon>
        <taxon>Basidiomycota</taxon>
        <taxon>Agaricomycotina</taxon>
        <taxon>Agaricomycetes</taxon>
        <taxon>Polyporales</taxon>
        <taxon>Fomitopsis</taxon>
    </lineage>
</organism>
<dbReference type="Proteomes" id="UP000076727">
    <property type="component" value="Unassembled WGS sequence"/>
</dbReference>
<accession>A0A165KVA1</accession>
<dbReference type="AlphaFoldDB" id="A0A165KVA1"/>
<feature type="compositionally biased region" description="Polar residues" evidence="1">
    <location>
        <begin position="51"/>
        <end position="65"/>
    </location>
</feature>
<protein>
    <submittedName>
        <fullName evidence="2">Uncharacterized protein</fullName>
    </submittedName>
</protein>
<dbReference type="EMBL" id="KV429168">
    <property type="protein sequence ID" value="KZT63626.1"/>
    <property type="molecule type" value="Genomic_DNA"/>
</dbReference>